<name>A0A9P6DN24_9AGAM</name>
<sequence length="216" mass="23183">MSQQDIAHSQDVFSASYVPQTPGGAQLHSILPNYKDQSACATKLLEILKQISAKKTALQHSQAKEPKTFSIPVEDFKGILDLARQNKHNTETGNWIATQIAMLTEDIHNHFDKLEQDVSALSSIPASTQPTTYSQALASNKSPATTGHPKSHPSNLVYPTTLFPELKQLADTAIESASIVGPDGKPLKMLTASILTPTGSLSSAKNSHSISLSLLS</sequence>
<comment type="caution">
    <text evidence="2">The sequence shown here is derived from an EMBL/GenBank/DDBJ whole genome shotgun (WGS) entry which is preliminary data.</text>
</comment>
<protein>
    <submittedName>
        <fullName evidence="2">Uncharacterized protein</fullName>
    </submittedName>
</protein>
<organism evidence="2 3">
    <name type="scientific">Hydnum rufescens UP504</name>
    <dbReference type="NCBI Taxonomy" id="1448309"/>
    <lineage>
        <taxon>Eukaryota</taxon>
        <taxon>Fungi</taxon>
        <taxon>Dikarya</taxon>
        <taxon>Basidiomycota</taxon>
        <taxon>Agaricomycotina</taxon>
        <taxon>Agaricomycetes</taxon>
        <taxon>Cantharellales</taxon>
        <taxon>Hydnaceae</taxon>
        <taxon>Hydnum</taxon>
    </lineage>
</organism>
<feature type="region of interest" description="Disordered" evidence="1">
    <location>
        <begin position="132"/>
        <end position="155"/>
    </location>
</feature>
<evidence type="ECO:0000256" key="1">
    <source>
        <dbReference type="SAM" id="MobiDB-lite"/>
    </source>
</evidence>
<reference evidence="2" key="1">
    <citation type="journal article" date="2020" name="Nat. Commun.">
        <title>Large-scale genome sequencing of mycorrhizal fungi provides insights into the early evolution of symbiotic traits.</title>
        <authorList>
            <person name="Miyauchi S."/>
            <person name="Kiss E."/>
            <person name="Kuo A."/>
            <person name="Drula E."/>
            <person name="Kohler A."/>
            <person name="Sanchez-Garcia M."/>
            <person name="Morin E."/>
            <person name="Andreopoulos B."/>
            <person name="Barry K.W."/>
            <person name="Bonito G."/>
            <person name="Buee M."/>
            <person name="Carver A."/>
            <person name="Chen C."/>
            <person name="Cichocki N."/>
            <person name="Clum A."/>
            <person name="Culley D."/>
            <person name="Crous P.W."/>
            <person name="Fauchery L."/>
            <person name="Girlanda M."/>
            <person name="Hayes R.D."/>
            <person name="Keri Z."/>
            <person name="LaButti K."/>
            <person name="Lipzen A."/>
            <person name="Lombard V."/>
            <person name="Magnuson J."/>
            <person name="Maillard F."/>
            <person name="Murat C."/>
            <person name="Nolan M."/>
            <person name="Ohm R.A."/>
            <person name="Pangilinan J."/>
            <person name="Pereira M.F."/>
            <person name="Perotto S."/>
            <person name="Peter M."/>
            <person name="Pfister S."/>
            <person name="Riley R."/>
            <person name="Sitrit Y."/>
            <person name="Stielow J.B."/>
            <person name="Szollosi G."/>
            <person name="Zifcakova L."/>
            <person name="Stursova M."/>
            <person name="Spatafora J.W."/>
            <person name="Tedersoo L."/>
            <person name="Vaario L.M."/>
            <person name="Yamada A."/>
            <person name="Yan M."/>
            <person name="Wang P."/>
            <person name="Xu J."/>
            <person name="Bruns T."/>
            <person name="Baldrian P."/>
            <person name="Vilgalys R."/>
            <person name="Dunand C."/>
            <person name="Henrissat B."/>
            <person name="Grigoriev I.V."/>
            <person name="Hibbett D."/>
            <person name="Nagy L.G."/>
            <person name="Martin F.M."/>
        </authorList>
    </citation>
    <scope>NUCLEOTIDE SEQUENCE</scope>
    <source>
        <strain evidence="2">UP504</strain>
    </source>
</reference>
<dbReference type="EMBL" id="MU129188">
    <property type="protein sequence ID" value="KAF9504849.1"/>
    <property type="molecule type" value="Genomic_DNA"/>
</dbReference>
<keyword evidence="3" id="KW-1185">Reference proteome</keyword>
<feature type="compositionally biased region" description="Polar residues" evidence="1">
    <location>
        <begin position="132"/>
        <end position="145"/>
    </location>
</feature>
<dbReference type="Proteomes" id="UP000886523">
    <property type="component" value="Unassembled WGS sequence"/>
</dbReference>
<proteinExistence type="predicted"/>
<evidence type="ECO:0000313" key="2">
    <source>
        <dbReference type="EMBL" id="KAF9504849.1"/>
    </source>
</evidence>
<accession>A0A9P6DN24</accession>
<dbReference type="AlphaFoldDB" id="A0A9P6DN24"/>
<evidence type="ECO:0000313" key="3">
    <source>
        <dbReference type="Proteomes" id="UP000886523"/>
    </source>
</evidence>
<gene>
    <name evidence="2" type="ORF">BS47DRAFT_1400951</name>
</gene>